<name>A0A183TP46_SCHSO</name>
<evidence type="ECO:0000256" key="2">
    <source>
        <dbReference type="SAM" id="MobiDB-lite"/>
    </source>
</evidence>
<feature type="compositionally biased region" description="Basic and acidic residues" evidence="2">
    <location>
        <begin position="298"/>
        <end position="318"/>
    </location>
</feature>
<dbReference type="Proteomes" id="UP000275846">
    <property type="component" value="Unassembled WGS sequence"/>
</dbReference>
<feature type="region of interest" description="Disordered" evidence="2">
    <location>
        <begin position="385"/>
        <end position="443"/>
    </location>
</feature>
<accession>A0A183TP46</accession>
<feature type="compositionally biased region" description="Polar residues" evidence="2">
    <location>
        <begin position="385"/>
        <end position="402"/>
    </location>
</feature>
<dbReference type="AlphaFoldDB" id="A0A183TP46"/>
<reference evidence="4 5" key="2">
    <citation type="submission" date="2018-11" db="EMBL/GenBank/DDBJ databases">
        <authorList>
            <consortium name="Pathogen Informatics"/>
        </authorList>
    </citation>
    <scope>NUCLEOTIDE SEQUENCE [LARGE SCALE GENOMIC DNA]</scope>
    <source>
        <strain evidence="4 5">NST_G2</strain>
    </source>
</reference>
<evidence type="ECO:0000313" key="4">
    <source>
        <dbReference type="EMBL" id="VDM04630.1"/>
    </source>
</evidence>
<dbReference type="InterPro" id="IPR032745">
    <property type="entry name" value="GRIN_C"/>
</dbReference>
<dbReference type="EMBL" id="UYSU01043982">
    <property type="protein sequence ID" value="VDM04630.1"/>
    <property type="molecule type" value="Genomic_DNA"/>
</dbReference>
<feature type="domain" description="G protein-regulated inducer of neurite outgrowth C-terminal" evidence="3">
    <location>
        <begin position="291"/>
        <end position="386"/>
    </location>
</feature>
<dbReference type="WBParaSite" id="SSLN_0001892701-mRNA-1">
    <property type="protein sequence ID" value="SSLN_0001892701-mRNA-1"/>
    <property type="gene ID" value="SSLN_0001892701"/>
</dbReference>
<gene>
    <name evidence="4" type="ORF">SSLN_LOCUS18244</name>
</gene>
<evidence type="ECO:0000313" key="5">
    <source>
        <dbReference type="Proteomes" id="UP000275846"/>
    </source>
</evidence>
<protein>
    <submittedName>
        <fullName evidence="6">GRIN_C domain-containing protein</fullName>
    </submittedName>
</protein>
<reference evidence="6" key="1">
    <citation type="submission" date="2016-06" db="UniProtKB">
        <authorList>
            <consortium name="WormBaseParasite"/>
        </authorList>
    </citation>
    <scope>IDENTIFICATION</scope>
</reference>
<evidence type="ECO:0000256" key="1">
    <source>
        <dbReference type="SAM" id="Coils"/>
    </source>
</evidence>
<organism evidence="6">
    <name type="scientific">Schistocephalus solidus</name>
    <name type="common">Tapeworm</name>
    <dbReference type="NCBI Taxonomy" id="70667"/>
    <lineage>
        <taxon>Eukaryota</taxon>
        <taxon>Metazoa</taxon>
        <taxon>Spiralia</taxon>
        <taxon>Lophotrochozoa</taxon>
        <taxon>Platyhelminthes</taxon>
        <taxon>Cestoda</taxon>
        <taxon>Eucestoda</taxon>
        <taxon>Diphyllobothriidea</taxon>
        <taxon>Diphyllobothriidae</taxon>
        <taxon>Schistocephalus</taxon>
    </lineage>
</organism>
<evidence type="ECO:0000259" key="3">
    <source>
        <dbReference type="Pfam" id="PF15235"/>
    </source>
</evidence>
<keyword evidence="1" id="KW-0175">Coiled coil</keyword>
<feature type="region of interest" description="Disordered" evidence="2">
    <location>
        <begin position="298"/>
        <end position="328"/>
    </location>
</feature>
<keyword evidence="5" id="KW-1185">Reference proteome</keyword>
<feature type="coiled-coil region" evidence="1">
    <location>
        <begin position="350"/>
        <end position="377"/>
    </location>
</feature>
<dbReference type="Pfam" id="PF15235">
    <property type="entry name" value="GRIN_C"/>
    <property type="match status" value="1"/>
</dbReference>
<proteinExistence type="predicted"/>
<dbReference type="OrthoDB" id="10049175at2759"/>
<feature type="compositionally biased region" description="Basic residues" evidence="2">
    <location>
        <begin position="403"/>
        <end position="414"/>
    </location>
</feature>
<evidence type="ECO:0000313" key="6">
    <source>
        <dbReference type="WBParaSite" id="SSLN_0001892701-mRNA-1"/>
    </source>
</evidence>
<sequence>MHANSNISRQQFKNCGEYNPTFLKTAQLAEIFAKEQSLRSSEENAPYYTEPHFSADGKRCLLERRSISIAAGEQLCVGGILKQNAARRFCRQLSVDEASRDVSTCKSQISTTASSAVMTKLRNFRRQLYIHMLESTALSSDLSRALPRDTVRDLYFGEAENTSPRATSTVHPLHSSCLRKNNKPVNVTMDAVRKLIPTTVYGDFLHRRGQTRTSRNRHSHNDVHNQIDQLFRTSSTSGTKSLSISLACDSMCTSHVPRTSRSVTLSRKKYPSDGTYLQTSSITHQENRRMSVQKFKIEKEREDEPPISKQRQSDDFRKNKSASGFQEVEYDESGQTWEIYGMDEDPKALGKAIEEHLEKLMQKMQNKQQNCSVARSVECEDVSGKASSAQIPCKENPSSQRNSNRRAMFHKRSVSHHDAVNVSPTEDAPVSENEHSDNQRHKSRVFTRINRLLHRSFASTTKESSLPDLQHCPSIEGARPTSEILTVPRKCTLASTHSATTGNPDQILVSANS</sequence>